<gene>
    <name evidence="2" type="ORF">COR50_03545</name>
</gene>
<proteinExistence type="predicted"/>
<feature type="compositionally biased region" description="Low complexity" evidence="1">
    <location>
        <begin position="178"/>
        <end position="188"/>
    </location>
</feature>
<dbReference type="EMBL" id="CP023777">
    <property type="protein sequence ID" value="ATL46321.1"/>
    <property type="molecule type" value="Genomic_DNA"/>
</dbReference>
<accession>A0A291QQX7</accession>
<reference evidence="2 3" key="1">
    <citation type="submission" date="2017-10" db="EMBL/GenBank/DDBJ databases">
        <title>Paenichitinophaga pekingensis gen. nov., sp. nov., isolated from activated sludge.</title>
        <authorList>
            <person name="Jin D."/>
            <person name="Kong X."/>
            <person name="Deng Y."/>
            <person name="Bai Z."/>
        </authorList>
    </citation>
    <scope>NUCLEOTIDE SEQUENCE [LARGE SCALE GENOMIC DNA]</scope>
    <source>
        <strain evidence="2 3">13</strain>
    </source>
</reference>
<evidence type="ECO:0008006" key="4">
    <source>
        <dbReference type="Google" id="ProtNLM"/>
    </source>
</evidence>
<keyword evidence="3" id="KW-1185">Reference proteome</keyword>
<evidence type="ECO:0000313" key="3">
    <source>
        <dbReference type="Proteomes" id="UP000220133"/>
    </source>
</evidence>
<evidence type="ECO:0000256" key="1">
    <source>
        <dbReference type="SAM" id="MobiDB-lite"/>
    </source>
</evidence>
<dbReference type="InterPro" id="IPR025632">
    <property type="entry name" value="DUF4290"/>
</dbReference>
<name>A0A291QQX7_9BACT</name>
<organism evidence="2 3">
    <name type="scientific">Chitinophaga caeni</name>
    <dbReference type="NCBI Taxonomy" id="2029983"/>
    <lineage>
        <taxon>Bacteria</taxon>
        <taxon>Pseudomonadati</taxon>
        <taxon>Bacteroidota</taxon>
        <taxon>Chitinophagia</taxon>
        <taxon>Chitinophagales</taxon>
        <taxon>Chitinophagaceae</taxon>
        <taxon>Chitinophaga</taxon>
    </lineage>
</organism>
<dbReference type="AlphaFoldDB" id="A0A291QQX7"/>
<dbReference type="Proteomes" id="UP000220133">
    <property type="component" value="Chromosome"/>
</dbReference>
<dbReference type="RefSeq" id="WP_098192709.1">
    <property type="nucleotide sequence ID" value="NZ_CP023777.1"/>
</dbReference>
<dbReference type="Pfam" id="PF14123">
    <property type="entry name" value="DUF4290"/>
    <property type="match status" value="1"/>
</dbReference>
<dbReference type="KEGG" id="cbae:COR50_03545"/>
<sequence length="225" mass="26158">MEYNTTRNHLIMREYGRNIQKMVEFLLSIKDKEQRQRNAFALIELMGTLNPHLRNVEDFRHKLWDHLFLISDFKLDVESPYPIPTRESLKAKPDPLPYPKKYPEFRHIGKNLEMVIKKAIEEEDPEKKEGFTQCVGNYMKLAYANWHKENVHDDAIRTELSAITDSQLQYQTGLGSASFSSGDNYRSSGSGGSNKRKNFQQGSKFKGGSNNNKGNKHNKYKNRNK</sequence>
<dbReference type="OrthoDB" id="1466969at2"/>
<feature type="region of interest" description="Disordered" evidence="1">
    <location>
        <begin position="175"/>
        <end position="225"/>
    </location>
</feature>
<evidence type="ECO:0000313" key="2">
    <source>
        <dbReference type="EMBL" id="ATL46321.1"/>
    </source>
</evidence>
<protein>
    <recommendedName>
        <fullName evidence="4">Methionyl-tRNA formyltransferase</fullName>
    </recommendedName>
</protein>
<feature type="compositionally biased region" description="Basic residues" evidence="1">
    <location>
        <begin position="214"/>
        <end position="225"/>
    </location>
</feature>
<feature type="compositionally biased region" description="Low complexity" evidence="1">
    <location>
        <begin position="202"/>
        <end position="213"/>
    </location>
</feature>